<dbReference type="RefSeq" id="WP_146946451.1">
    <property type="nucleotide sequence ID" value="NZ_VOQF01000002.1"/>
</dbReference>
<organism evidence="2 3">
    <name type="scientific">Metabacillus litoralis</name>
    <dbReference type="NCBI Taxonomy" id="152268"/>
    <lineage>
        <taxon>Bacteria</taxon>
        <taxon>Bacillati</taxon>
        <taxon>Bacillota</taxon>
        <taxon>Bacilli</taxon>
        <taxon>Bacillales</taxon>
        <taxon>Bacillaceae</taxon>
        <taxon>Metabacillus</taxon>
    </lineage>
</organism>
<dbReference type="Proteomes" id="UP000321363">
    <property type="component" value="Unassembled WGS sequence"/>
</dbReference>
<keyword evidence="1" id="KW-0472">Membrane</keyword>
<evidence type="ECO:0000313" key="2">
    <source>
        <dbReference type="EMBL" id="TXC92409.1"/>
    </source>
</evidence>
<evidence type="ECO:0000256" key="1">
    <source>
        <dbReference type="SAM" id="Phobius"/>
    </source>
</evidence>
<evidence type="ECO:0000313" key="3">
    <source>
        <dbReference type="Proteomes" id="UP000321363"/>
    </source>
</evidence>
<name>A0A5C6W3D5_9BACI</name>
<keyword evidence="1" id="KW-1133">Transmembrane helix</keyword>
<keyword evidence="1" id="KW-0812">Transmembrane</keyword>
<dbReference type="EMBL" id="VOQF01000002">
    <property type="protein sequence ID" value="TXC92409.1"/>
    <property type="molecule type" value="Genomic_DNA"/>
</dbReference>
<gene>
    <name evidence="2" type="ORF">FS935_04990</name>
</gene>
<dbReference type="OrthoDB" id="2849702at2"/>
<reference evidence="2 3" key="1">
    <citation type="journal article" date="2005" name="Int. J. Syst. Evol. Microbiol.">
        <title>Bacillus litoralis sp. nov., isolated from a tidal flat of the Yellow Sea in Korea.</title>
        <authorList>
            <person name="Yoon J.H."/>
            <person name="Oh T.K."/>
        </authorList>
    </citation>
    <scope>NUCLEOTIDE SEQUENCE [LARGE SCALE GENOMIC DNA]</scope>
    <source>
        <strain evidence="2 3">SW-211</strain>
    </source>
</reference>
<proteinExistence type="predicted"/>
<evidence type="ECO:0008006" key="4">
    <source>
        <dbReference type="Google" id="ProtNLM"/>
    </source>
</evidence>
<protein>
    <recommendedName>
        <fullName evidence="4">DUF4912 domain-containing protein</fullName>
    </recommendedName>
</protein>
<keyword evidence="3" id="KW-1185">Reference proteome</keyword>
<feature type="transmembrane region" description="Helical" evidence="1">
    <location>
        <begin position="20"/>
        <end position="41"/>
    </location>
</feature>
<dbReference type="AlphaFoldDB" id="A0A5C6W3D5"/>
<accession>A0A5C6W3D5</accession>
<comment type="caution">
    <text evidence="2">The sequence shown here is derived from an EMBL/GenBank/DDBJ whole genome shotgun (WGS) entry which is preliminary data.</text>
</comment>
<sequence>MNNKQTNKVGSYIFRNKHSVYVDTLSLISYTNYLVLSWSIVPSTKVLLENILKEDFNDLLVKVAVYCKNDRQNSSIDFGVNKDADAIRLFNLPEGLYYCELIAINSQNVSITVKCSNEVKRSLIQLNEDAPNYQWVEVKERDRSWQSYISGYTIYE</sequence>